<dbReference type="InterPro" id="IPR033900">
    <property type="entry name" value="Gram_neg_porin_domain"/>
</dbReference>
<dbReference type="Gene3D" id="2.40.160.10">
    <property type="entry name" value="Porin"/>
    <property type="match status" value="1"/>
</dbReference>
<dbReference type="RefSeq" id="WP_107201748.1">
    <property type="nucleotide sequence ID" value="NZ_CP015959.1"/>
</dbReference>
<gene>
    <name evidence="13" type="ORF">A9O66_27735</name>
    <name evidence="12" type="ORF">VOI32_03365</name>
</gene>
<evidence type="ECO:0000313" key="15">
    <source>
        <dbReference type="Proteomes" id="UP001462961"/>
    </source>
</evidence>
<keyword evidence="4" id="KW-1134">Transmembrane beta strand</keyword>
<keyword evidence="10" id="KW-0998">Cell outer membrane</keyword>
<dbReference type="EMBL" id="JAYLVJ010000003">
    <property type="protein sequence ID" value="MEO1752963.1"/>
    <property type="molecule type" value="Genomic_DNA"/>
</dbReference>
<comment type="subunit">
    <text evidence="2">Homotrimer.</text>
</comment>
<keyword evidence="6" id="KW-0732">Signal</keyword>
<dbReference type="InterPro" id="IPR023614">
    <property type="entry name" value="Porin_dom_sf"/>
</dbReference>
<dbReference type="PANTHER" id="PTHR34501:SF9">
    <property type="entry name" value="MAJOR OUTER MEMBRANE PROTEIN P.IA"/>
    <property type="match status" value="1"/>
</dbReference>
<protein>
    <submittedName>
        <fullName evidence="13">Porin</fullName>
    </submittedName>
</protein>
<reference evidence="12 15" key="3">
    <citation type="submission" date="2024-01" db="EMBL/GenBank/DDBJ databases">
        <title>The diversity of rhizobia nodulating Mimosa spp. in eleven states of Brazil covering several biomes is determined by host plant, location, and edaphic factors.</title>
        <authorList>
            <person name="Rouws L."/>
            <person name="Barauna A."/>
            <person name="Beukes C."/>
            <person name="De Faria S.M."/>
            <person name="Gross E."/>
            <person name="Dos Reis Junior F.B."/>
            <person name="Simon M."/>
            <person name="Maluk M."/>
            <person name="Odee D.W."/>
            <person name="Kenicer G."/>
            <person name="Young J.P.W."/>
            <person name="Reis V.M."/>
            <person name="Zilli J."/>
            <person name="James E.K."/>
        </authorList>
    </citation>
    <scope>NUCLEOTIDE SEQUENCE [LARGE SCALE GENOMIC DNA]</scope>
    <source>
        <strain evidence="12 15">JHI1651</strain>
    </source>
</reference>
<evidence type="ECO:0000256" key="9">
    <source>
        <dbReference type="ARBA" id="ARBA00023136"/>
    </source>
</evidence>
<dbReference type="AlphaFoldDB" id="A0A9Q6WPN7"/>
<dbReference type="EMBL" id="CP015959">
    <property type="protein sequence ID" value="QLB66079.1"/>
    <property type="molecule type" value="Genomic_DNA"/>
</dbReference>
<evidence type="ECO:0000256" key="3">
    <source>
        <dbReference type="ARBA" id="ARBA00022448"/>
    </source>
</evidence>
<evidence type="ECO:0000313" key="14">
    <source>
        <dbReference type="Proteomes" id="UP000509548"/>
    </source>
</evidence>
<evidence type="ECO:0000256" key="2">
    <source>
        <dbReference type="ARBA" id="ARBA00011233"/>
    </source>
</evidence>
<keyword evidence="5" id="KW-0812">Transmembrane</keyword>
<dbReference type="GO" id="GO:0009279">
    <property type="term" value="C:cell outer membrane"/>
    <property type="evidence" value="ECO:0007669"/>
    <property type="project" value="UniProtKB-SubCell"/>
</dbReference>
<dbReference type="GO" id="GO:0006811">
    <property type="term" value="P:monoatomic ion transport"/>
    <property type="evidence" value="ECO:0007669"/>
    <property type="project" value="UniProtKB-KW"/>
</dbReference>
<evidence type="ECO:0000256" key="8">
    <source>
        <dbReference type="ARBA" id="ARBA00023114"/>
    </source>
</evidence>
<dbReference type="GO" id="GO:0015288">
    <property type="term" value="F:porin activity"/>
    <property type="evidence" value="ECO:0007669"/>
    <property type="project" value="UniProtKB-KW"/>
</dbReference>
<keyword evidence="8" id="KW-0626">Porin</keyword>
<dbReference type="Pfam" id="PF13609">
    <property type="entry name" value="Porin_4"/>
    <property type="match status" value="1"/>
</dbReference>
<organism evidence="13 14">
    <name type="scientific">Paraburkholderia caribensis</name>
    <dbReference type="NCBI Taxonomy" id="75105"/>
    <lineage>
        <taxon>Bacteria</taxon>
        <taxon>Pseudomonadati</taxon>
        <taxon>Pseudomonadota</taxon>
        <taxon>Betaproteobacteria</taxon>
        <taxon>Burkholderiales</taxon>
        <taxon>Burkholderiaceae</taxon>
        <taxon>Paraburkholderia</taxon>
    </lineage>
</organism>
<evidence type="ECO:0000259" key="11">
    <source>
        <dbReference type="Pfam" id="PF13609"/>
    </source>
</evidence>
<evidence type="ECO:0000256" key="5">
    <source>
        <dbReference type="ARBA" id="ARBA00022692"/>
    </source>
</evidence>
<reference evidence="13" key="2">
    <citation type="submission" date="2016-06" db="EMBL/GenBank/DDBJ databases">
        <authorList>
            <person name="Huang P."/>
            <person name="Jiang X."/>
            <person name="Liu X."/>
        </authorList>
    </citation>
    <scope>NUCLEOTIDE SEQUENCE</scope>
    <source>
        <strain evidence="13">852011</strain>
    </source>
</reference>
<evidence type="ECO:0000256" key="7">
    <source>
        <dbReference type="ARBA" id="ARBA00023065"/>
    </source>
</evidence>
<keyword evidence="3" id="KW-0813">Transport</keyword>
<dbReference type="PANTHER" id="PTHR34501">
    <property type="entry name" value="PROTEIN YDDL-RELATED"/>
    <property type="match status" value="1"/>
</dbReference>
<name>A0A9Q6WPN7_9BURK</name>
<evidence type="ECO:0000256" key="1">
    <source>
        <dbReference type="ARBA" id="ARBA00004571"/>
    </source>
</evidence>
<dbReference type="PRINTS" id="PR00184">
    <property type="entry name" value="NEISSPPORIN"/>
</dbReference>
<feature type="domain" description="Porin" evidence="11">
    <location>
        <begin position="18"/>
        <end position="347"/>
    </location>
</feature>
<reference evidence="13 14" key="1">
    <citation type="journal article" date="2014" name="Genome Announc.">
        <title>Draft Genome Sequence of the Haloacid-Degrading Burkholderia caribensis Strain MBA4.</title>
        <authorList>
            <person name="Pan Y."/>
            <person name="Kong K.F."/>
            <person name="Tsang J.S."/>
        </authorList>
    </citation>
    <scope>NUCLEOTIDE SEQUENCE [LARGE SCALE GENOMIC DNA]</scope>
    <source>
        <strain evidence="13 14">852011</strain>
    </source>
</reference>
<dbReference type="GO" id="GO:0046930">
    <property type="term" value="C:pore complex"/>
    <property type="evidence" value="ECO:0007669"/>
    <property type="project" value="UniProtKB-KW"/>
</dbReference>
<evidence type="ECO:0000256" key="10">
    <source>
        <dbReference type="ARBA" id="ARBA00023237"/>
    </source>
</evidence>
<evidence type="ECO:0000313" key="12">
    <source>
        <dbReference type="EMBL" id="MEO1752963.1"/>
    </source>
</evidence>
<evidence type="ECO:0000313" key="13">
    <source>
        <dbReference type="EMBL" id="QLB66079.1"/>
    </source>
</evidence>
<dbReference type="Proteomes" id="UP000509548">
    <property type="component" value="Chromosome 2"/>
</dbReference>
<accession>A0A9Q6WPN7</accession>
<dbReference type="CDD" id="cd00342">
    <property type="entry name" value="gram_neg_porins"/>
    <property type="match status" value="1"/>
</dbReference>
<keyword evidence="7" id="KW-0406">Ion transport</keyword>
<evidence type="ECO:0000256" key="6">
    <source>
        <dbReference type="ARBA" id="ARBA00022729"/>
    </source>
</evidence>
<dbReference type="InterPro" id="IPR002299">
    <property type="entry name" value="Porin_Neis"/>
</dbReference>
<proteinExistence type="predicted"/>
<dbReference type="InterPro" id="IPR050298">
    <property type="entry name" value="Gram-neg_bact_OMP"/>
</dbReference>
<dbReference type="Proteomes" id="UP001462961">
    <property type="component" value="Unassembled WGS sequence"/>
</dbReference>
<evidence type="ECO:0000256" key="4">
    <source>
        <dbReference type="ARBA" id="ARBA00022452"/>
    </source>
</evidence>
<keyword evidence="15" id="KW-1185">Reference proteome</keyword>
<dbReference type="SUPFAM" id="SSF56935">
    <property type="entry name" value="Porins"/>
    <property type="match status" value="1"/>
</dbReference>
<sequence>MNKKILACLAISIAALQSTDSDAQSSVTLYGLVDNGIDFVNNSAGKQLLAMRDGTSTGIYGSRWGLIGHEDLGGGLETIFRLESGFNLPSGTAAQGGREFGRQAYIGLASSRLGTVTFGRQYDSVVDFMQFASTTSELGTFAAHGTDVDNLVNSFRIDNAVKYTSPTVSGFRLGALMNFSGTNAANAPHTIPIWSVGADYSVAGAHVAASYLYANRPAQVFTTGDGHFIANTTGAAIGASGPWSYIGNPDHMSIIAAGGTYNFGNITLGGIYTRSLFAQANGTSSDVSFDNYDVSVRYQLNPAWRFIGGYLFTVGHIDYLGQTLKYHRFILGSRYALSKRTEVYGLVSFQQAAGDAHYADLYQGALASMSTTNRQIGGRIGIVHRF</sequence>
<comment type="subcellular location">
    <subcellularLocation>
        <location evidence="1">Cell outer membrane</location>
        <topology evidence="1">Multi-pass membrane protein</topology>
    </subcellularLocation>
</comment>
<keyword evidence="9" id="KW-0472">Membrane</keyword>